<organism evidence="1 2">
    <name type="scientific">Mycobacterium phage Duke13</name>
    <dbReference type="NCBI Taxonomy" id="2499038"/>
    <lineage>
        <taxon>Viruses</taxon>
        <taxon>Duplodnaviria</taxon>
        <taxon>Heunggongvirae</taxon>
        <taxon>Uroviricota</taxon>
        <taxon>Caudoviricetes</taxon>
        <taxon>Omegavirus</taxon>
        <taxon>Omegavirus baka</taxon>
    </lineage>
</organism>
<accession>A0A3S9UB54</accession>
<sequence>MKIPADDVTVGDVIRQRNGELFEVARITTPDWETLAFRDPSGDEIWFSECAEVDVIKY</sequence>
<dbReference type="EMBL" id="MK279849">
    <property type="protein sequence ID" value="AZS07540.1"/>
    <property type="molecule type" value="Genomic_DNA"/>
</dbReference>
<evidence type="ECO:0000313" key="1">
    <source>
        <dbReference type="EMBL" id="AZS07540.1"/>
    </source>
</evidence>
<protein>
    <submittedName>
        <fullName evidence="1">Uncharacterized protein</fullName>
    </submittedName>
</protein>
<evidence type="ECO:0000313" key="2">
    <source>
        <dbReference type="Proteomes" id="UP000287876"/>
    </source>
</evidence>
<name>A0A3S9UB54_9CAUD</name>
<reference evidence="1 2" key="1">
    <citation type="submission" date="2018-12" db="EMBL/GenBank/DDBJ databases">
        <authorList>
            <person name="Betsko A.J."/>
            <person name="Stoner T.H."/>
            <person name="Garlena R.A."/>
            <person name="Russell D.A."/>
            <person name="Pope W.H."/>
            <person name="Jacobs-Sera D."/>
            <person name="Hatfull G.F."/>
        </authorList>
    </citation>
    <scope>NUCLEOTIDE SEQUENCE [LARGE SCALE GENOMIC DNA]</scope>
</reference>
<proteinExistence type="predicted"/>
<gene>
    <name evidence="1" type="primary">204</name>
    <name evidence="1" type="ORF">PBI_DUKE13_204</name>
</gene>
<dbReference type="Proteomes" id="UP000287876">
    <property type="component" value="Segment"/>
</dbReference>